<dbReference type="PANTHER" id="PTHR35370">
    <property type="entry name" value="CYTOPLASMIC PROTEIN-RELATED-RELATED"/>
    <property type="match status" value="1"/>
</dbReference>
<dbReference type="InterPro" id="IPR010272">
    <property type="entry name" value="T6SS_TssF"/>
</dbReference>
<comment type="caution">
    <text evidence="1">The sequence shown here is derived from an EMBL/GenBank/DDBJ whole genome shotgun (WGS) entry which is preliminary data.</text>
</comment>
<dbReference type="PANTHER" id="PTHR35370:SF1">
    <property type="entry name" value="TYPE VI SECRETION SYSTEM COMPONENT TSSF1"/>
    <property type="match status" value="1"/>
</dbReference>
<dbReference type="AlphaFoldDB" id="A0A2T4IET5"/>
<organism evidence="1 2">
    <name type="scientific">Pseudothauera lacus</name>
    <dbReference type="NCBI Taxonomy" id="2136175"/>
    <lineage>
        <taxon>Bacteria</taxon>
        <taxon>Pseudomonadati</taxon>
        <taxon>Pseudomonadota</taxon>
        <taxon>Betaproteobacteria</taxon>
        <taxon>Rhodocyclales</taxon>
        <taxon>Zoogloeaceae</taxon>
        <taxon>Pseudothauera</taxon>
    </lineage>
</organism>
<dbReference type="Pfam" id="PF05947">
    <property type="entry name" value="T6SS_TssF"/>
    <property type="match status" value="1"/>
</dbReference>
<proteinExistence type="predicted"/>
<gene>
    <name evidence="1" type="primary">vasA</name>
    <name evidence="1" type="ORF">C8261_10215</name>
</gene>
<protein>
    <submittedName>
        <fullName evidence="1">Type VI secretion system baseplate subunit TssF</fullName>
    </submittedName>
</protein>
<keyword evidence="2" id="KW-1185">Reference proteome</keyword>
<sequence length="612" mass="67946">MDDLLPYYERELAFLRRDSREFAERYPKIAARLLLNGEGCDDPHVERMIESFALLSARVSKRLEDAYPQFTEALLGVLYPHYLRPFPSCSIACFDISGAEAQLSNALTLPRGTELNTRPVKGVQCRFRTAWAVDLLPVRVAALQFEPIARAPQGVTLPVGCSAVLSITLESLGQEGGWAAHAGRALRFFIDAEPSVAAALRDTLFIRVGKAFASAADGRWLGAQASPVGEVGFASDEALIDFPDNAHEAYRHLTEYFAFPEKYNFFDLRLADLPAAALSGGRVTVHLALRDLRADSDTARLLQTLEAANLRLGCVPVVNLFAQRGDPIRITHQRTAYPVVADGRRAFAYEVYAIDAVQRVRQTAQGESITEFRPFFSLYHGESPEREGHYWHLQRNEAVARHSPGYETEISIVDADFDLWQPKNDILSVQLTCTNRELPSYLSVGLPGGDLFTEGGTPARVISLLRKPTRPHRFEHGRNGQWRLISHLALNQLSLSGSGVQAFREMLTLYDLPRSPISRRQIDGVHAIDQRPATVWLPGNPFASFVRGLEVRLTVDEESLVGTGIDVFARVVDRFLGLYAHLNSFVQLVLVSKQSGEELIRCAPRAGESILG</sequence>
<evidence type="ECO:0000313" key="1">
    <source>
        <dbReference type="EMBL" id="PTD96284.1"/>
    </source>
</evidence>
<evidence type="ECO:0000313" key="2">
    <source>
        <dbReference type="Proteomes" id="UP000241193"/>
    </source>
</evidence>
<accession>A0A2T4IET5</accession>
<dbReference type="EMBL" id="PZKC01000007">
    <property type="protein sequence ID" value="PTD96284.1"/>
    <property type="molecule type" value="Genomic_DNA"/>
</dbReference>
<dbReference type="OrthoDB" id="9763676at2"/>
<name>A0A2T4IET5_9RHOO</name>
<dbReference type="PIRSF" id="PIRSF028304">
    <property type="entry name" value="UCP028304"/>
    <property type="match status" value="1"/>
</dbReference>
<dbReference type="Proteomes" id="UP000241193">
    <property type="component" value="Unassembled WGS sequence"/>
</dbReference>
<reference evidence="1 2" key="1">
    <citation type="submission" date="2018-03" db="EMBL/GenBank/DDBJ databases">
        <authorList>
            <person name="Keele B.F."/>
        </authorList>
    </citation>
    <scope>NUCLEOTIDE SEQUENCE [LARGE SCALE GENOMIC DNA]</scope>
    <source>
        <strain evidence="1 2">D20</strain>
    </source>
</reference>
<dbReference type="RefSeq" id="WP_107493604.1">
    <property type="nucleotide sequence ID" value="NZ_PZKC01000007.1"/>
</dbReference>
<dbReference type="NCBIfam" id="TIGR03359">
    <property type="entry name" value="VI_chp_6"/>
    <property type="match status" value="1"/>
</dbReference>
<reference evidence="1 2" key="2">
    <citation type="submission" date="2018-04" db="EMBL/GenBank/DDBJ databases">
        <title>Thauera lacus sp. nov., isolated from an saline lake in Inner Mongolia, China.</title>
        <authorList>
            <person name="Liang Q.-Y."/>
        </authorList>
    </citation>
    <scope>NUCLEOTIDE SEQUENCE [LARGE SCALE GENOMIC DNA]</scope>
    <source>
        <strain evidence="1 2">D20</strain>
    </source>
</reference>